<proteinExistence type="predicted"/>
<reference evidence="2 3" key="1">
    <citation type="journal article" date="2019" name="Appl. Microbiol. Biotechnol.">
        <title>Genome sequence of Isaria javanica and comparative genome analysis insights into family S53 peptidase evolution in fungal entomopathogens.</title>
        <authorList>
            <person name="Lin R."/>
            <person name="Zhang X."/>
            <person name="Xin B."/>
            <person name="Zou M."/>
            <person name="Gao Y."/>
            <person name="Qin F."/>
            <person name="Hu Q."/>
            <person name="Xie B."/>
            <person name="Cheng X."/>
        </authorList>
    </citation>
    <scope>NUCLEOTIDE SEQUENCE [LARGE SCALE GENOMIC DNA]</scope>
    <source>
        <strain evidence="2 3">IJ1G</strain>
    </source>
</reference>
<sequence>MSSETGTVSIANKGKASVWTEEAKYELLLRIIHQLRQGRSINWSAIKMRDRNTKSLTNQWTKIGKDMAALEDLDDGAGAATLTPKKGTQASKRKVAIKNEEEDEPQTPVKRRARPATVKKEKSGGGVMKKEEDEADNGTGEI</sequence>
<evidence type="ECO:0000256" key="1">
    <source>
        <dbReference type="SAM" id="MobiDB-lite"/>
    </source>
</evidence>
<dbReference type="AlphaFoldDB" id="A0A545W7P0"/>
<comment type="caution">
    <text evidence="2">The sequence shown here is derived from an EMBL/GenBank/DDBJ whole genome shotgun (WGS) entry which is preliminary data.</text>
</comment>
<dbReference type="EMBL" id="SPUK01000003">
    <property type="protein sequence ID" value="TQV98725.1"/>
    <property type="molecule type" value="Genomic_DNA"/>
</dbReference>
<feature type="compositionally biased region" description="Basic and acidic residues" evidence="1">
    <location>
        <begin position="118"/>
        <end position="132"/>
    </location>
</feature>
<feature type="region of interest" description="Disordered" evidence="1">
    <location>
        <begin position="80"/>
        <end position="142"/>
    </location>
</feature>
<dbReference type="OrthoDB" id="4848529at2759"/>
<keyword evidence="3" id="KW-1185">Reference proteome</keyword>
<evidence type="ECO:0000313" key="2">
    <source>
        <dbReference type="EMBL" id="TQV98725.1"/>
    </source>
</evidence>
<dbReference type="Proteomes" id="UP000315783">
    <property type="component" value="Unassembled WGS sequence"/>
</dbReference>
<gene>
    <name evidence="2" type="ORF">IF1G_02805</name>
</gene>
<evidence type="ECO:0000313" key="3">
    <source>
        <dbReference type="Proteomes" id="UP000315783"/>
    </source>
</evidence>
<organism evidence="2 3">
    <name type="scientific">Cordyceps javanica</name>
    <dbReference type="NCBI Taxonomy" id="43265"/>
    <lineage>
        <taxon>Eukaryota</taxon>
        <taxon>Fungi</taxon>
        <taxon>Dikarya</taxon>
        <taxon>Ascomycota</taxon>
        <taxon>Pezizomycotina</taxon>
        <taxon>Sordariomycetes</taxon>
        <taxon>Hypocreomycetidae</taxon>
        <taxon>Hypocreales</taxon>
        <taxon>Cordycipitaceae</taxon>
        <taxon>Cordyceps</taxon>
    </lineage>
</organism>
<protein>
    <recommendedName>
        <fullName evidence="4">Myb-like domain-containing protein</fullName>
    </recommendedName>
</protein>
<name>A0A545W7P0_9HYPO</name>
<evidence type="ECO:0008006" key="4">
    <source>
        <dbReference type="Google" id="ProtNLM"/>
    </source>
</evidence>
<accession>A0A545W7P0</accession>